<proteinExistence type="predicted"/>
<geneLocation type="plasmid" evidence="1 2">
    <name>unnamed2</name>
</geneLocation>
<evidence type="ECO:0000313" key="1">
    <source>
        <dbReference type="EMBL" id="UOQ75286.1"/>
    </source>
</evidence>
<evidence type="ECO:0000313" key="2">
    <source>
        <dbReference type="Proteomes" id="UP000831796"/>
    </source>
</evidence>
<reference evidence="1" key="1">
    <citation type="submission" date="2022-04" db="EMBL/GenBank/DDBJ databases">
        <title>Hymenobacter sp. isolated from the air.</title>
        <authorList>
            <person name="Won M."/>
            <person name="Lee C.-M."/>
            <person name="Woen H.-Y."/>
            <person name="Kwon S.-W."/>
        </authorList>
    </citation>
    <scope>NUCLEOTIDE SEQUENCE</scope>
    <source>
        <strain evidence="1">5116S-3</strain>
        <plasmid evidence="1">unnamed2</plasmid>
    </source>
</reference>
<sequence length="111" mass="12982">MIPTLQSFSLHDVRMLQVLSSLDSTEAIEQALTTLCSYTWLVSRDERGRVWHQKDLRNTMLKAISGQEQEKADAVHMRAMDFFNSRRSREEWSEGMYHQLMLCRTPMMAGQ</sequence>
<keyword evidence="1" id="KW-0614">Plasmid</keyword>
<dbReference type="AlphaFoldDB" id="A0A8T9QCM0"/>
<dbReference type="Proteomes" id="UP000831796">
    <property type="component" value="Plasmid unnamed2"/>
</dbReference>
<accession>A0A8T9QCM0</accession>
<dbReference type="EMBL" id="CP095048">
    <property type="protein sequence ID" value="UOQ75286.1"/>
    <property type="molecule type" value="Genomic_DNA"/>
</dbReference>
<dbReference type="RefSeq" id="WP_244678619.1">
    <property type="nucleotide sequence ID" value="NZ_CP095048.1"/>
</dbReference>
<dbReference type="KEGG" id="hcu:MUN79_29280"/>
<protein>
    <submittedName>
        <fullName evidence="1">Uncharacterized protein</fullName>
    </submittedName>
</protein>
<keyword evidence="2" id="KW-1185">Reference proteome</keyword>
<organism evidence="1 2">
    <name type="scientific">Hymenobacter cellulosilyticus</name>
    <dbReference type="NCBI Taxonomy" id="2932248"/>
    <lineage>
        <taxon>Bacteria</taxon>
        <taxon>Pseudomonadati</taxon>
        <taxon>Bacteroidota</taxon>
        <taxon>Cytophagia</taxon>
        <taxon>Cytophagales</taxon>
        <taxon>Hymenobacteraceae</taxon>
        <taxon>Hymenobacter</taxon>
    </lineage>
</organism>
<gene>
    <name evidence="1" type="ORF">MUN79_29280</name>
</gene>
<name>A0A8T9QCM0_9BACT</name>